<keyword evidence="2" id="KW-1185">Reference proteome</keyword>
<accession>A0ACB9ALU5</accession>
<evidence type="ECO:0000313" key="1">
    <source>
        <dbReference type="EMBL" id="KAI3710678.1"/>
    </source>
</evidence>
<dbReference type="EMBL" id="CM042015">
    <property type="protein sequence ID" value="KAI3710678.1"/>
    <property type="molecule type" value="Genomic_DNA"/>
</dbReference>
<reference evidence="2" key="1">
    <citation type="journal article" date="2022" name="Mol. Ecol. Resour.">
        <title>The genomes of chicory, endive, great burdock and yacon provide insights into Asteraceae palaeo-polyploidization history and plant inulin production.</title>
        <authorList>
            <person name="Fan W."/>
            <person name="Wang S."/>
            <person name="Wang H."/>
            <person name="Wang A."/>
            <person name="Jiang F."/>
            <person name="Liu H."/>
            <person name="Zhao H."/>
            <person name="Xu D."/>
            <person name="Zhang Y."/>
        </authorList>
    </citation>
    <scope>NUCLEOTIDE SEQUENCE [LARGE SCALE GENOMIC DNA]</scope>
    <source>
        <strain evidence="2">cv. Punajuju</strain>
    </source>
</reference>
<gene>
    <name evidence="1" type="ORF">L2E82_40467</name>
</gene>
<dbReference type="Proteomes" id="UP001055811">
    <property type="component" value="Linkage Group LG07"/>
</dbReference>
<reference evidence="1 2" key="2">
    <citation type="journal article" date="2022" name="Mol. Ecol. Resour.">
        <title>The genomes of chicory, endive, great burdock and yacon provide insights into Asteraceae paleo-polyploidization history and plant inulin production.</title>
        <authorList>
            <person name="Fan W."/>
            <person name="Wang S."/>
            <person name="Wang H."/>
            <person name="Wang A."/>
            <person name="Jiang F."/>
            <person name="Liu H."/>
            <person name="Zhao H."/>
            <person name="Xu D."/>
            <person name="Zhang Y."/>
        </authorList>
    </citation>
    <scope>NUCLEOTIDE SEQUENCE [LARGE SCALE GENOMIC DNA]</scope>
    <source>
        <strain evidence="2">cv. Punajuju</strain>
        <tissue evidence="1">Leaves</tissue>
    </source>
</reference>
<proteinExistence type="predicted"/>
<comment type="caution">
    <text evidence="1">The sequence shown here is derived from an EMBL/GenBank/DDBJ whole genome shotgun (WGS) entry which is preliminary data.</text>
</comment>
<name>A0ACB9ALU5_CICIN</name>
<protein>
    <submittedName>
        <fullName evidence="1">Uncharacterized protein</fullName>
    </submittedName>
</protein>
<sequence length="166" mass="18382">MPGAGASKHTDPSFLTLLLQDHIGGLQVPYHDQWADVPSLTGGLVVNIGDFLKIASNDKFKSVDHRVLANHNGPRVSAVCFFTGVAVPPKIYGPIKELTLKSEENPPVYKDFLVEIFNGSFTEIPSNIEKEEGELSPNNDFYEVNCAHIRRNQKPPGPCTLQDRWL</sequence>
<organism evidence="1 2">
    <name type="scientific">Cichorium intybus</name>
    <name type="common">Chicory</name>
    <dbReference type="NCBI Taxonomy" id="13427"/>
    <lineage>
        <taxon>Eukaryota</taxon>
        <taxon>Viridiplantae</taxon>
        <taxon>Streptophyta</taxon>
        <taxon>Embryophyta</taxon>
        <taxon>Tracheophyta</taxon>
        <taxon>Spermatophyta</taxon>
        <taxon>Magnoliopsida</taxon>
        <taxon>eudicotyledons</taxon>
        <taxon>Gunneridae</taxon>
        <taxon>Pentapetalae</taxon>
        <taxon>asterids</taxon>
        <taxon>campanulids</taxon>
        <taxon>Asterales</taxon>
        <taxon>Asteraceae</taxon>
        <taxon>Cichorioideae</taxon>
        <taxon>Cichorieae</taxon>
        <taxon>Cichoriinae</taxon>
        <taxon>Cichorium</taxon>
    </lineage>
</organism>
<evidence type="ECO:0000313" key="2">
    <source>
        <dbReference type="Proteomes" id="UP001055811"/>
    </source>
</evidence>